<dbReference type="GO" id="GO:0005975">
    <property type="term" value="P:carbohydrate metabolic process"/>
    <property type="evidence" value="ECO:0007669"/>
    <property type="project" value="InterPro"/>
</dbReference>
<dbReference type="Pfam" id="PF01522">
    <property type="entry name" value="Polysacc_deac_1"/>
    <property type="match status" value="1"/>
</dbReference>
<evidence type="ECO:0000313" key="3">
    <source>
        <dbReference type="EMBL" id="HIW81776.1"/>
    </source>
</evidence>
<reference evidence="3" key="2">
    <citation type="submission" date="2021-04" db="EMBL/GenBank/DDBJ databases">
        <authorList>
            <person name="Gilroy R."/>
        </authorList>
    </citation>
    <scope>NUCLEOTIDE SEQUENCE</scope>
    <source>
        <strain evidence="3">CHK195-6426</strain>
    </source>
</reference>
<evidence type="ECO:0000259" key="2">
    <source>
        <dbReference type="Pfam" id="PF01522"/>
    </source>
</evidence>
<dbReference type="CDD" id="cd10967">
    <property type="entry name" value="CE4_GLA_like_6s"/>
    <property type="match status" value="1"/>
</dbReference>
<dbReference type="InterPro" id="IPR051398">
    <property type="entry name" value="Polysacch_Deacetylase"/>
</dbReference>
<reference evidence="3" key="1">
    <citation type="journal article" date="2021" name="PeerJ">
        <title>Extensive microbial diversity within the chicken gut microbiome revealed by metagenomics and culture.</title>
        <authorList>
            <person name="Gilroy R."/>
            <person name="Ravi A."/>
            <person name="Getino M."/>
            <person name="Pursley I."/>
            <person name="Horton D.L."/>
            <person name="Alikhan N.F."/>
            <person name="Baker D."/>
            <person name="Gharbi K."/>
            <person name="Hall N."/>
            <person name="Watson M."/>
            <person name="Adriaenssens E.M."/>
            <person name="Foster-Nyarko E."/>
            <person name="Jarju S."/>
            <person name="Secka A."/>
            <person name="Antonio M."/>
            <person name="Oren A."/>
            <person name="Chaudhuri R.R."/>
            <person name="La Ragione R."/>
            <person name="Hildebrand F."/>
            <person name="Pallen M.J."/>
        </authorList>
    </citation>
    <scope>NUCLEOTIDE SEQUENCE</scope>
    <source>
        <strain evidence="3">CHK195-6426</strain>
    </source>
</reference>
<comment type="caution">
    <text evidence="3">The sequence shown here is derived from an EMBL/GenBank/DDBJ whole genome shotgun (WGS) entry which is preliminary data.</text>
</comment>
<dbReference type="PANTHER" id="PTHR34216:SF11">
    <property type="entry name" value="CHITOOLIGOSACCHARIDE DEACETYLASE"/>
    <property type="match status" value="1"/>
</dbReference>
<dbReference type="InterPro" id="IPR011330">
    <property type="entry name" value="Glyco_hydro/deAcase_b/a-brl"/>
</dbReference>
<dbReference type="Proteomes" id="UP000824265">
    <property type="component" value="Unassembled WGS sequence"/>
</dbReference>
<dbReference type="InterPro" id="IPR002509">
    <property type="entry name" value="NODB_dom"/>
</dbReference>
<keyword evidence="1" id="KW-0732">Signal</keyword>
<organism evidence="3 4">
    <name type="scientific">Candidatus Acetatifactor stercoripullorum</name>
    <dbReference type="NCBI Taxonomy" id="2838414"/>
    <lineage>
        <taxon>Bacteria</taxon>
        <taxon>Bacillati</taxon>
        <taxon>Bacillota</taxon>
        <taxon>Clostridia</taxon>
        <taxon>Lachnospirales</taxon>
        <taxon>Lachnospiraceae</taxon>
        <taxon>Acetatifactor</taxon>
    </lineage>
</organism>
<dbReference type="EMBL" id="DXGH01000051">
    <property type="protein sequence ID" value="HIW81776.1"/>
    <property type="molecule type" value="Genomic_DNA"/>
</dbReference>
<dbReference type="RefSeq" id="WP_318703850.1">
    <property type="nucleotide sequence ID" value="NZ_CALWMU010000006.1"/>
</dbReference>
<dbReference type="SUPFAM" id="SSF88713">
    <property type="entry name" value="Glycoside hydrolase/deacetylase"/>
    <property type="match status" value="1"/>
</dbReference>
<dbReference type="GO" id="GO:0016810">
    <property type="term" value="F:hydrolase activity, acting on carbon-nitrogen (but not peptide) bonds"/>
    <property type="evidence" value="ECO:0007669"/>
    <property type="project" value="InterPro"/>
</dbReference>
<feature type="domain" description="NodB homology" evidence="2">
    <location>
        <begin position="15"/>
        <end position="147"/>
    </location>
</feature>
<dbReference type="Gene3D" id="3.20.20.370">
    <property type="entry name" value="Glycoside hydrolase/deacetylase"/>
    <property type="match status" value="1"/>
</dbReference>
<dbReference type="PANTHER" id="PTHR34216">
    <property type="match status" value="1"/>
</dbReference>
<name>A0A9D1R878_9FIRM</name>
<proteinExistence type="predicted"/>
<dbReference type="AlphaFoldDB" id="A0A9D1R878"/>
<evidence type="ECO:0000256" key="1">
    <source>
        <dbReference type="ARBA" id="ARBA00022729"/>
    </source>
</evidence>
<sequence length="293" mass="33318">MSFQINDRMFWPEGRTKAVTFSYDDGVSQDLRLIELFNRYGVKATFNLNAGLLGIRGTVETGEKKASHDKLPKEELPAVYKGHEPASHGQLHCCMYGMDAGRCAQEILSCRTQLESIFQKPLTGFAYAFGAVNDTIRRALVSCGISYGRTIRSTHSFDIPEDFLMWDPTCHHDDKQLFPLADSFLSDENYFSFFSPAKLFYVWGHSYEFDQNDNWNRMETFLQKVSGHEDVWYASNGEICSYVTAYKRLVFSADSRFVYNPSAVPVWLGGMFCSQTVKVSPGQYAELLPPLEV</sequence>
<evidence type="ECO:0000313" key="4">
    <source>
        <dbReference type="Proteomes" id="UP000824265"/>
    </source>
</evidence>
<gene>
    <name evidence="3" type="ORF">H9742_09725</name>
</gene>
<protein>
    <submittedName>
        <fullName evidence="3">Polysaccharide deacetylase family protein</fullName>
    </submittedName>
</protein>
<accession>A0A9D1R878</accession>